<keyword evidence="7" id="KW-0274">FAD</keyword>
<keyword evidence="11" id="KW-0732">Signal</keyword>
<dbReference type="Pfam" id="PF02424">
    <property type="entry name" value="ApbE"/>
    <property type="match status" value="1"/>
</dbReference>
<dbReference type="PANTHER" id="PTHR30040">
    <property type="entry name" value="THIAMINE BIOSYNTHESIS LIPOPROTEIN APBE"/>
    <property type="match status" value="1"/>
</dbReference>
<evidence type="ECO:0000256" key="2">
    <source>
        <dbReference type="ARBA" id="ARBA00011955"/>
    </source>
</evidence>
<proteinExistence type="predicted"/>
<evidence type="ECO:0000256" key="11">
    <source>
        <dbReference type="SAM" id="SignalP"/>
    </source>
</evidence>
<gene>
    <name evidence="12" type="ORF">ROLI_002200</name>
</gene>
<dbReference type="Proteomes" id="UP001318682">
    <property type="component" value="Chromosome"/>
</dbReference>
<feature type="chain" id="PRO_5047117628" description="FAD:protein FMN transferase" evidence="11">
    <location>
        <begin position="30"/>
        <end position="300"/>
    </location>
</feature>
<evidence type="ECO:0000256" key="6">
    <source>
        <dbReference type="ARBA" id="ARBA00022723"/>
    </source>
</evidence>
<feature type="signal peptide" evidence="11">
    <location>
        <begin position="1"/>
        <end position="29"/>
    </location>
</feature>
<dbReference type="RefSeq" id="WP_187428096.1">
    <property type="nucleotide sequence ID" value="NZ_CP143423.1"/>
</dbReference>
<evidence type="ECO:0000256" key="7">
    <source>
        <dbReference type="ARBA" id="ARBA00022827"/>
    </source>
</evidence>
<evidence type="ECO:0000313" key="13">
    <source>
        <dbReference type="Proteomes" id="UP001318682"/>
    </source>
</evidence>
<dbReference type="PROSITE" id="PS51318">
    <property type="entry name" value="TAT"/>
    <property type="match status" value="1"/>
</dbReference>
<dbReference type="Gene3D" id="3.10.520.10">
    <property type="entry name" value="ApbE-like domains"/>
    <property type="match status" value="1"/>
</dbReference>
<keyword evidence="5" id="KW-0808">Transferase</keyword>
<organism evidence="12 13">
    <name type="scientific">Roseobacter fucihabitans</name>
    <dbReference type="NCBI Taxonomy" id="1537242"/>
    <lineage>
        <taxon>Bacteria</taxon>
        <taxon>Pseudomonadati</taxon>
        <taxon>Pseudomonadota</taxon>
        <taxon>Alphaproteobacteria</taxon>
        <taxon>Rhodobacterales</taxon>
        <taxon>Roseobacteraceae</taxon>
        <taxon>Roseobacter</taxon>
    </lineage>
</organism>
<dbReference type="InterPro" id="IPR003374">
    <property type="entry name" value="ApbE-like_sf"/>
</dbReference>
<keyword evidence="13" id="KW-1185">Reference proteome</keyword>
<keyword evidence="6" id="KW-0479">Metal-binding</keyword>
<keyword evidence="4" id="KW-0285">Flavoprotein</keyword>
<dbReference type="PANTHER" id="PTHR30040:SF2">
    <property type="entry name" value="FAD:PROTEIN FMN TRANSFERASE"/>
    <property type="match status" value="1"/>
</dbReference>
<comment type="catalytic activity">
    <reaction evidence="10">
        <text>L-threonyl-[protein] + FAD = FMN-L-threonyl-[protein] + AMP + H(+)</text>
        <dbReference type="Rhea" id="RHEA:36847"/>
        <dbReference type="Rhea" id="RHEA-COMP:11060"/>
        <dbReference type="Rhea" id="RHEA-COMP:11061"/>
        <dbReference type="ChEBI" id="CHEBI:15378"/>
        <dbReference type="ChEBI" id="CHEBI:30013"/>
        <dbReference type="ChEBI" id="CHEBI:57692"/>
        <dbReference type="ChEBI" id="CHEBI:74257"/>
        <dbReference type="ChEBI" id="CHEBI:456215"/>
        <dbReference type="EC" id="2.7.1.180"/>
    </reaction>
</comment>
<sequence length="300" mass="31531">MSTRPLSRRRFLRISAAVPLCGLSRNALAAASTTSWRGQALGAQAQIIVAGLDPAEAAPVFAQVRDEIARLETILSLYRPHSELSRLNATGALMSPSADLLEVLSLSKSVWQASGGSFDPTIQPLWIARALGEPAPAPSGDFGDVVFSAKAARLKPGSALTLNGIAQGYITDRVAELLRRLGLQNVIVDAGEQRAWGSRPEGGAWRVGIADPSGTVVRNLTLKDRALATSSSRGTVLTDGRGHIIDARSGLSAQLWNTLSVTHETAALADALSTAACCLNTQETEAMLGHFPSASLAYRG</sequence>
<reference evidence="13" key="2">
    <citation type="submission" date="2024-01" db="EMBL/GenBank/DDBJ databases">
        <title>Roseobacter fucihabitans sp. nov., isolated from the brown alga Fucus spiralis.</title>
        <authorList>
            <person name="Hahnke S."/>
            <person name="Berger M."/>
            <person name="Schlingloff A."/>
            <person name="Athale I."/>
            <person name="Neumann-Schaal M."/>
            <person name="Adenaya A."/>
            <person name="Poehlein A."/>
            <person name="Daniel R."/>
            <person name="Pertersen J."/>
            <person name="Brinkhoff T."/>
        </authorList>
    </citation>
    <scope>NUCLEOTIDE SEQUENCE [LARGE SCALE GENOMIC DNA]</scope>
    <source>
        <strain evidence="13">B14</strain>
    </source>
</reference>
<evidence type="ECO:0000256" key="1">
    <source>
        <dbReference type="ARBA" id="ARBA00001946"/>
    </source>
</evidence>
<accession>A0ABZ2BPM4</accession>
<evidence type="ECO:0000313" key="12">
    <source>
        <dbReference type="EMBL" id="WVX47155.1"/>
    </source>
</evidence>
<comment type="cofactor">
    <cofactor evidence="1">
        <name>Mg(2+)</name>
        <dbReference type="ChEBI" id="CHEBI:18420"/>
    </cofactor>
</comment>
<name>A0ABZ2BPM4_9RHOB</name>
<dbReference type="EMBL" id="CP143423">
    <property type="protein sequence ID" value="WVX47155.1"/>
    <property type="molecule type" value="Genomic_DNA"/>
</dbReference>
<evidence type="ECO:0000256" key="9">
    <source>
        <dbReference type="ARBA" id="ARBA00031306"/>
    </source>
</evidence>
<evidence type="ECO:0000256" key="8">
    <source>
        <dbReference type="ARBA" id="ARBA00022842"/>
    </source>
</evidence>
<dbReference type="EC" id="2.7.1.180" evidence="2"/>
<evidence type="ECO:0000256" key="4">
    <source>
        <dbReference type="ARBA" id="ARBA00022630"/>
    </source>
</evidence>
<evidence type="ECO:0000256" key="10">
    <source>
        <dbReference type="ARBA" id="ARBA00048540"/>
    </source>
</evidence>
<reference evidence="12 13" key="1">
    <citation type="submission" date="2015-07" db="EMBL/GenBank/DDBJ databases">
        <authorList>
            <person name="Voget S."/>
            <person name="Dogs M."/>
            <person name="Brinkhoff T.H."/>
            <person name="Daniel R."/>
        </authorList>
    </citation>
    <scope>NUCLEOTIDE SEQUENCE [LARGE SCALE GENOMIC DNA]</scope>
    <source>
        <strain evidence="12 13">B14</strain>
    </source>
</reference>
<keyword evidence="8" id="KW-0460">Magnesium</keyword>
<protein>
    <recommendedName>
        <fullName evidence="3">FAD:protein FMN transferase</fullName>
        <ecNumber evidence="2">2.7.1.180</ecNumber>
    </recommendedName>
    <alternativeName>
        <fullName evidence="9">Flavin transferase</fullName>
    </alternativeName>
</protein>
<evidence type="ECO:0000256" key="5">
    <source>
        <dbReference type="ARBA" id="ARBA00022679"/>
    </source>
</evidence>
<dbReference type="InterPro" id="IPR024932">
    <property type="entry name" value="ApbE"/>
</dbReference>
<dbReference type="SUPFAM" id="SSF143631">
    <property type="entry name" value="ApbE-like"/>
    <property type="match status" value="1"/>
</dbReference>
<dbReference type="InterPro" id="IPR006311">
    <property type="entry name" value="TAT_signal"/>
</dbReference>
<evidence type="ECO:0000256" key="3">
    <source>
        <dbReference type="ARBA" id="ARBA00016337"/>
    </source>
</evidence>